<evidence type="ECO:0000313" key="3">
    <source>
        <dbReference type="Proteomes" id="UP000036406"/>
    </source>
</evidence>
<dbReference type="Proteomes" id="UP000036406">
    <property type="component" value="Chromosome"/>
</dbReference>
<dbReference type="KEGG" id="mpq:ABA45_07580"/>
<evidence type="ECO:0000259" key="1">
    <source>
        <dbReference type="SMART" id="SM00880"/>
    </source>
</evidence>
<reference evidence="2 3" key="1">
    <citation type="submission" date="2015-05" db="EMBL/GenBank/DDBJ databases">
        <title>Complete genome of Marinobacter psychrophilus strain 20041T isolated from sea-ice of the Canadian Basin.</title>
        <authorList>
            <person name="Song L."/>
            <person name="Ren L."/>
            <person name="Yu Y."/>
            <person name="Wang X."/>
        </authorList>
    </citation>
    <scope>NUCLEOTIDE SEQUENCE [LARGE SCALE GENOMIC DNA]</scope>
    <source>
        <strain evidence="2 3">20041</strain>
    </source>
</reference>
<dbReference type="RefSeq" id="WP_048385064.1">
    <property type="nucleotide sequence ID" value="NZ_CP011494.1"/>
</dbReference>
<sequence>MRFRLNSTGNFGKQLKRLMQSINEDIALALLHACRVPETGVHEARKSCKEARALLRLIGSQIGKAECSRQQEHYKAISGKLSGSRDAAVRVKTWRQLVNEKAALQEQRYDAIDCFLSGQQKLNPLEAKGREFFIELALEAEAQSAAPEEWDLPKSLSTLMPNLKLIYQKALNAEKKANSSDEIEAFHQFRKRSKDLFYCLRVLRPMFGKGSKSKVNKLEVMTELQGLANDQAVLLEYLADHRHEIDLDDEQWDLAEACIVAKLQALQKQTHKRAKSLISVSAASFIKSL</sequence>
<proteinExistence type="predicted"/>
<dbReference type="STRING" id="330734.ABA45_07580"/>
<evidence type="ECO:0000313" key="2">
    <source>
        <dbReference type="EMBL" id="AKO52303.1"/>
    </source>
</evidence>
<dbReference type="InterPro" id="IPR007899">
    <property type="entry name" value="CHAD_dom"/>
</dbReference>
<feature type="domain" description="CHAD" evidence="1">
    <location>
        <begin position="18"/>
        <end position="273"/>
    </location>
</feature>
<dbReference type="SMART" id="SM00880">
    <property type="entry name" value="CHAD"/>
    <property type="match status" value="1"/>
</dbReference>
<name>A0A0H4I3E1_9GAMM</name>
<dbReference type="InterPro" id="IPR038186">
    <property type="entry name" value="CHAD_dom_sf"/>
</dbReference>
<protein>
    <submittedName>
        <fullName evidence="2">Metal-chelation protein CHAD</fullName>
    </submittedName>
</protein>
<dbReference type="Gene3D" id="1.40.20.10">
    <property type="entry name" value="CHAD domain"/>
    <property type="match status" value="1"/>
</dbReference>
<dbReference type="AlphaFoldDB" id="A0A0H4I3E1"/>
<dbReference type="PANTHER" id="PTHR39339">
    <property type="entry name" value="SLR1444 PROTEIN"/>
    <property type="match status" value="1"/>
</dbReference>
<keyword evidence="3" id="KW-1185">Reference proteome</keyword>
<accession>A0A0H4I3E1</accession>
<dbReference type="PATRIC" id="fig|330734.3.peg.1592"/>
<dbReference type="EMBL" id="CP011494">
    <property type="protein sequence ID" value="AKO52303.1"/>
    <property type="molecule type" value="Genomic_DNA"/>
</dbReference>
<gene>
    <name evidence="2" type="ORF">ABA45_07580</name>
</gene>
<organism evidence="2 3">
    <name type="scientific">Marinobacter psychrophilus</name>
    <dbReference type="NCBI Taxonomy" id="330734"/>
    <lineage>
        <taxon>Bacteria</taxon>
        <taxon>Pseudomonadati</taxon>
        <taxon>Pseudomonadota</taxon>
        <taxon>Gammaproteobacteria</taxon>
        <taxon>Pseudomonadales</taxon>
        <taxon>Marinobacteraceae</taxon>
        <taxon>Marinobacter</taxon>
    </lineage>
</organism>
<dbReference type="Pfam" id="PF05235">
    <property type="entry name" value="CHAD"/>
    <property type="match status" value="1"/>
</dbReference>
<dbReference type="PANTHER" id="PTHR39339:SF1">
    <property type="entry name" value="CHAD DOMAIN-CONTAINING PROTEIN"/>
    <property type="match status" value="1"/>
</dbReference>